<gene>
    <name evidence="2" type="ORF">DN752_22190</name>
</gene>
<dbReference type="AlphaFoldDB" id="A0A2Z4IPB3"/>
<evidence type="ECO:0000313" key="2">
    <source>
        <dbReference type="EMBL" id="AWW32637.1"/>
    </source>
</evidence>
<name>A0A2Z4IPB3_9BACT</name>
<dbReference type="Proteomes" id="UP000248688">
    <property type="component" value="Chromosome"/>
</dbReference>
<proteinExistence type="predicted"/>
<dbReference type="EMBL" id="CP030041">
    <property type="protein sequence ID" value="AWW32637.1"/>
    <property type="molecule type" value="Genomic_DNA"/>
</dbReference>
<reference evidence="2 3" key="1">
    <citation type="submission" date="2018-06" db="EMBL/GenBank/DDBJ databases">
        <title>Echinicola strongylocentroti sp. nov., isolated from a sea urchin Strongylocentrotus intermedius.</title>
        <authorList>
            <person name="Bae S.S."/>
        </authorList>
    </citation>
    <scope>NUCLEOTIDE SEQUENCE [LARGE SCALE GENOMIC DNA]</scope>
    <source>
        <strain evidence="2 3">MEBiC08714</strain>
    </source>
</reference>
<keyword evidence="3" id="KW-1185">Reference proteome</keyword>
<protein>
    <submittedName>
        <fullName evidence="2">Uncharacterized protein</fullName>
    </submittedName>
</protein>
<keyword evidence="1" id="KW-0472">Membrane</keyword>
<keyword evidence="1" id="KW-1133">Transmembrane helix</keyword>
<evidence type="ECO:0000256" key="1">
    <source>
        <dbReference type="SAM" id="Phobius"/>
    </source>
</evidence>
<dbReference type="KEGG" id="est:DN752_22190"/>
<evidence type="ECO:0000313" key="3">
    <source>
        <dbReference type="Proteomes" id="UP000248688"/>
    </source>
</evidence>
<feature type="transmembrane region" description="Helical" evidence="1">
    <location>
        <begin position="16"/>
        <end position="37"/>
    </location>
</feature>
<organism evidence="2 3">
    <name type="scientific">Echinicola strongylocentroti</name>
    <dbReference type="NCBI Taxonomy" id="1795355"/>
    <lineage>
        <taxon>Bacteria</taxon>
        <taxon>Pseudomonadati</taxon>
        <taxon>Bacteroidota</taxon>
        <taxon>Cytophagia</taxon>
        <taxon>Cytophagales</taxon>
        <taxon>Cyclobacteriaceae</taxon>
        <taxon>Echinicola</taxon>
    </lineage>
</organism>
<accession>A0A2Z4IPB3</accession>
<sequence>MASCNSITKLVVPVDAIFLPFILLMSTAVPESGLLLFMRIKKLFATIHFFNKQEKIKILKHILIKNHNLISKYQF</sequence>
<keyword evidence="1" id="KW-0812">Transmembrane</keyword>